<dbReference type="Proteomes" id="UP001203665">
    <property type="component" value="Unassembled WGS sequence"/>
</dbReference>
<dbReference type="InterPro" id="IPR053710">
    <property type="entry name" value="Arylamine_NAT_domain_sf"/>
</dbReference>
<proteinExistence type="inferred from homology"/>
<organism evidence="2 3">
    <name type="scientific">Alkalicoccobacillus plakortidis</name>
    <dbReference type="NCBI Taxonomy" id="444060"/>
    <lineage>
        <taxon>Bacteria</taxon>
        <taxon>Bacillati</taxon>
        <taxon>Bacillota</taxon>
        <taxon>Bacilli</taxon>
        <taxon>Bacillales</taxon>
        <taxon>Bacillaceae</taxon>
        <taxon>Alkalicoccobacillus</taxon>
    </lineage>
</organism>
<evidence type="ECO:0000256" key="1">
    <source>
        <dbReference type="ARBA" id="ARBA00006547"/>
    </source>
</evidence>
<comment type="similarity">
    <text evidence="1">Belongs to the arylamine N-acetyltransferase family.</text>
</comment>
<dbReference type="RefSeq" id="WP_251605915.1">
    <property type="nucleotide sequence ID" value="NZ_JAMQJY010000001.1"/>
</dbReference>
<dbReference type="SUPFAM" id="SSF54001">
    <property type="entry name" value="Cysteine proteinases"/>
    <property type="match status" value="1"/>
</dbReference>
<accession>A0ABT0XHI8</accession>
<dbReference type="PANTHER" id="PTHR11786:SF0">
    <property type="entry name" value="ARYLAMINE N-ACETYLTRANSFERASE 4-RELATED"/>
    <property type="match status" value="1"/>
</dbReference>
<comment type="caution">
    <text evidence="2">The sequence shown here is derived from an EMBL/GenBank/DDBJ whole genome shotgun (WGS) entry which is preliminary data.</text>
</comment>
<evidence type="ECO:0000313" key="3">
    <source>
        <dbReference type="Proteomes" id="UP001203665"/>
    </source>
</evidence>
<reference evidence="2" key="1">
    <citation type="submission" date="2022-06" db="EMBL/GenBank/DDBJ databases">
        <title>Alkalicoccobacillus porphyridii sp. nov., isolated from a marine red alga, Porphyridium purpureum and reclassification of Shouchella plakortidis and Shouchella gibsonii as Alkalicoccobacillus plakortidis comb. nov. and Alkalicoccobacillus gibsonii comb. nov.</title>
        <authorList>
            <person name="Kim K.H."/>
            <person name="Lee J.K."/>
            <person name="Han D.M."/>
            <person name="Baek J.H."/>
            <person name="Jeon C.O."/>
        </authorList>
    </citation>
    <scope>NUCLEOTIDE SEQUENCE</scope>
    <source>
        <strain evidence="2">DSM 19153</strain>
    </source>
</reference>
<evidence type="ECO:0000313" key="2">
    <source>
        <dbReference type="EMBL" id="MCM2675353.1"/>
    </source>
</evidence>
<dbReference type="Pfam" id="PF00797">
    <property type="entry name" value="Acetyltransf_2"/>
    <property type="match status" value="1"/>
</dbReference>
<protein>
    <submittedName>
        <fullName evidence="2">Arylamine N-acetyltransferase</fullName>
    </submittedName>
</protein>
<dbReference type="Gene3D" id="3.30.2140.20">
    <property type="match status" value="1"/>
</dbReference>
<sequence length="283" mass="33211">MQKLEVKQYLDILGLKEELPSYSFLKKIVRAHVFQFPFENIGKLINSHNQTFKDRAVPSLDEFVSQFQKHQFGGTCYVLNTTLRSLLKELGFTSYNIHLGDEHLALMVRLNGEHIFIDCGVAAPIFTPVRIEKKDRYEYSFHDETIVIKRLTDTTFEFARYIKGNLTEDCWTFTPYKRTSKAFIKNMLVRSHKPTATYMSELRCQLWKPDCNMRIRNDQLRIYYPDGTTEKRELKTAEEIEQCIHQEFGFDKLPVKQAITLLEESGVNIFQKKQSNIESTEKV</sequence>
<dbReference type="PANTHER" id="PTHR11786">
    <property type="entry name" value="N-HYDROXYARYLAMINE O-ACETYLTRANSFERASE"/>
    <property type="match status" value="1"/>
</dbReference>
<gene>
    <name evidence="2" type="ORF">NDM98_07520</name>
</gene>
<dbReference type="EMBL" id="JAMQJY010000001">
    <property type="protein sequence ID" value="MCM2675353.1"/>
    <property type="molecule type" value="Genomic_DNA"/>
</dbReference>
<name>A0ABT0XHI8_9BACI</name>
<keyword evidence="3" id="KW-1185">Reference proteome</keyword>
<dbReference type="InterPro" id="IPR038765">
    <property type="entry name" value="Papain-like_cys_pep_sf"/>
</dbReference>
<dbReference type="InterPro" id="IPR001447">
    <property type="entry name" value="Arylamine_N-AcTrfase"/>
</dbReference>